<feature type="transmembrane region" description="Helical" evidence="2">
    <location>
        <begin position="99"/>
        <end position="131"/>
    </location>
</feature>
<feature type="compositionally biased region" description="Pro residues" evidence="1">
    <location>
        <begin position="395"/>
        <end position="404"/>
    </location>
</feature>
<gene>
    <name evidence="3" type="ORF">HDF16_003312</name>
</gene>
<feature type="compositionally biased region" description="Low complexity" evidence="1">
    <location>
        <begin position="405"/>
        <end position="414"/>
    </location>
</feature>
<evidence type="ECO:0000313" key="4">
    <source>
        <dbReference type="Proteomes" id="UP000540989"/>
    </source>
</evidence>
<dbReference type="AlphaFoldDB" id="A0A7W7ZEX9"/>
<feature type="region of interest" description="Disordered" evidence="1">
    <location>
        <begin position="163"/>
        <end position="185"/>
    </location>
</feature>
<feature type="region of interest" description="Disordered" evidence="1">
    <location>
        <begin position="394"/>
        <end position="431"/>
    </location>
</feature>
<evidence type="ECO:0000256" key="2">
    <source>
        <dbReference type="SAM" id="Phobius"/>
    </source>
</evidence>
<feature type="transmembrane region" description="Helical" evidence="2">
    <location>
        <begin position="257"/>
        <end position="276"/>
    </location>
</feature>
<keyword evidence="2" id="KW-0812">Transmembrane</keyword>
<dbReference type="EMBL" id="JACHIP010000004">
    <property type="protein sequence ID" value="MBB5058598.1"/>
    <property type="molecule type" value="Genomic_DNA"/>
</dbReference>
<name>A0A7W7ZEX9_9BACT</name>
<dbReference type="RefSeq" id="WP_246409164.1">
    <property type="nucleotide sequence ID" value="NZ_JACHIP010000004.1"/>
</dbReference>
<reference evidence="3 4" key="1">
    <citation type="submission" date="2020-08" db="EMBL/GenBank/DDBJ databases">
        <title>Genomic Encyclopedia of Type Strains, Phase IV (KMG-V): Genome sequencing to study the core and pangenomes of soil and plant-associated prokaryotes.</title>
        <authorList>
            <person name="Whitman W."/>
        </authorList>
    </citation>
    <scope>NUCLEOTIDE SEQUENCE [LARGE SCALE GENOMIC DNA]</scope>
    <source>
        <strain evidence="3 4">M8UP14</strain>
    </source>
</reference>
<dbReference type="Proteomes" id="UP000540989">
    <property type="component" value="Unassembled WGS sequence"/>
</dbReference>
<feature type="compositionally biased region" description="Basic and acidic residues" evidence="1">
    <location>
        <begin position="415"/>
        <end position="431"/>
    </location>
</feature>
<keyword evidence="2" id="KW-0472">Membrane</keyword>
<keyword evidence="4" id="KW-1185">Reference proteome</keyword>
<feature type="transmembrane region" description="Helical" evidence="2">
    <location>
        <begin position="350"/>
        <end position="368"/>
    </location>
</feature>
<protein>
    <submittedName>
        <fullName evidence="3">Uncharacterized protein</fullName>
    </submittedName>
</protein>
<comment type="caution">
    <text evidence="3">The sequence shown here is derived from an EMBL/GenBank/DDBJ whole genome shotgun (WGS) entry which is preliminary data.</text>
</comment>
<feature type="compositionally biased region" description="Low complexity" evidence="1">
    <location>
        <begin position="171"/>
        <end position="181"/>
    </location>
</feature>
<sequence length="431" mass="44994">MRAVGSAVFCEPCLAAKLDAAGAVPAGGYSYSDPAPGFSAGSTAAGGAYTYPDPTSGVYTSGVIPPQPFSGVANPMLAGLLGFIPGVGAMYNEQYAKGIVHLIVFAILVSLADNHGIFGLFIAGWVFYMVIEAHHTARARRDGLPLPNPFGLNDLGERLGFGKSWGVPHQGPNGDPAAAPGAVPPDPYRAPAPGAAYAPPSGNPYVAGAVPPNWSSGPWTPPPTPGWEPYAPVPPVPPQVPLDTQVPYPGNRFPAGALWLIGFGALFLLGNAGLFHGFSTRLFLPFLLIGLAVFIFVRKMTSTGGGLTSDGTASYRLRVFRALRGSVWIALVGLLFFLDQFDILSWGHSWPLFIILAGVMTVLERAAYSAAVAAGPMPFDPNYDPNYAAGYTNYPPAPAPPAPPSSSVSIVPAPEDSHGFHDSAIDRKEGE</sequence>
<evidence type="ECO:0000313" key="3">
    <source>
        <dbReference type="EMBL" id="MBB5058598.1"/>
    </source>
</evidence>
<evidence type="ECO:0000256" key="1">
    <source>
        <dbReference type="SAM" id="MobiDB-lite"/>
    </source>
</evidence>
<feature type="transmembrane region" description="Helical" evidence="2">
    <location>
        <begin position="319"/>
        <end position="338"/>
    </location>
</feature>
<proteinExistence type="predicted"/>
<organism evidence="3 4">
    <name type="scientific">Granulicella aggregans</name>
    <dbReference type="NCBI Taxonomy" id="474949"/>
    <lineage>
        <taxon>Bacteria</taxon>
        <taxon>Pseudomonadati</taxon>
        <taxon>Acidobacteriota</taxon>
        <taxon>Terriglobia</taxon>
        <taxon>Terriglobales</taxon>
        <taxon>Acidobacteriaceae</taxon>
        <taxon>Granulicella</taxon>
    </lineage>
</organism>
<keyword evidence="2" id="KW-1133">Transmembrane helix</keyword>
<accession>A0A7W7ZEX9</accession>
<feature type="transmembrane region" description="Helical" evidence="2">
    <location>
        <begin position="282"/>
        <end position="298"/>
    </location>
</feature>